<proteinExistence type="predicted"/>
<dbReference type="InterPro" id="IPR039752">
    <property type="entry name" value="F-box_only"/>
</dbReference>
<dbReference type="GO" id="GO:0031146">
    <property type="term" value="P:SCF-dependent proteasomal ubiquitin-dependent protein catabolic process"/>
    <property type="evidence" value="ECO:0007669"/>
    <property type="project" value="TreeGrafter"/>
</dbReference>
<dbReference type="InterPro" id="IPR007397">
    <property type="entry name" value="F-box-assoc_dom"/>
</dbReference>
<evidence type="ECO:0000313" key="4">
    <source>
        <dbReference type="EMBL" id="OXA37040.1"/>
    </source>
</evidence>
<dbReference type="GO" id="GO:0019005">
    <property type="term" value="C:SCF ubiquitin ligase complex"/>
    <property type="evidence" value="ECO:0007669"/>
    <property type="project" value="TreeGrafter"/>
</dbReference>
<dbReference type="Gene3D" id="1.20.1280.50">
    <property type="match status" value="1"/>
</dbReference>
<evidence type="ECO:0000259" key="3">
    <source>
        <dbReference type="PROSITE" id="PS51114"/>
    </source>
</evidence>
<organism evidence="4 5">
    <name type="scientific">Folsomia candida</name>
    <name type="common">Springtail</name>
    <dbReference type="NCBI Taxonomy" id="158441"/>
    <lineage>
        <taxon>Eukaryota</taxon>
        <taxon>Metazoa</taxon>
        <taxon>Ecdysozoa</taxon>
        <taxon>Arthropoda</taxon>
        <taxon>Hexapoda</taxon>
        <taxon>Collembola</taxon>
        <taxon>Entomobryomorpha</taxon>
        <taxon>Isotomoidea</taxon>
        <taxon>Isotomidae</taxon>
        <taxon>Proisotominae</taxon>
        <taxon>Folsomia</taxon>
    </lineage>
</organism>
<dbReference type="PROSITE" id="PS50181">
    <property type="entry name" value="FBOX"/>
    <property type="match status" value="1"/>
</dbReference>
<feature type="region of interest" description="Disordered" evidence="1">
    <location>
        <begin position="1"/>
        <end position="24"/>
    </location>
</feature>
<dbReference type="SMART" id="SM00256">
    <property type="entry name" value="FBOX"/>
    <property type="match status" value="1"/>
</dbReference>
<dbReference type="PANTHER" id="PTHR12125:SF5">
    <property type="entry name" value="F-BOX DOMAIN-CONTAINING PROTEIN"/>
    <property type="match status" value="1"/>
</dbReference>
<dbReference type="SMART" id="SM01198">
    <property type="entry name" value="FBA"/>
    <property type="match status" value="1"/>
</dbReference>
<dbReference type="InterPro" id="IPR001810">
    <property type="entry name" value="F-box_dom"/>
</dbReference>
<evidence type="ECO:0000259" key="2">
    <source>
        <dbReference type="PROSITE" id="PS50181"/>
    </source>
</evidence>
<gene>
    <name evidence="4" type="ORF">Fcan01_28220</name>
</gene>
<dbReference type="InterPro" id="IPR008979">
    <property type="entry name" value="Galactose-bd-like_sf"/>
</dbReference>
<dbReference type="OMA" id="YKTRNDS"/>
<dbReference type="PROSITE" id="PS51114">
    <property type="entry name" value="FBA"/>
    <property type="match status" value="1"/>
</dbReference>
<dbReference type="STRING" id="158441.A0A226CWB5"/>
<sequence length="354" mass="41375">MGNFISGGRTSQDTVGGDDHRIPREHWPNVDVTWVDFQKRRKSPYYVENDQDDGDDMGLNGFLFPGGFVIPDSVIELILALVRPEDILRCNLVCKNWKDIITRKSYWKIWFDRNKWDWNMIPQHIKDMPQAWIVFHAQVRHHIFTKNYVVNHSGVGDSTYKHRNDFRNWTIDRNGGDRWKLETNPKGCNPLSPDPFFDNSTSAWVTSFSPCSKWTSIDLWEMGLTPPVMMTCLPFSLVCSQMYTARFDSGGVFTWTLRTLDRQEEIIHEFTEVYELKPEMEWQTATHPFPFKEEHIDNISELRSLVFVHQGKDDRFWKGHYGIKFSRSCVKLQLDTPSARDGDGVVEVVDKSEN</sequence>
<dbReference type="Pfam" id="PF04300">
    <property type="entry name" value="FBA"/>
    <property type="match status" value="1"/>
</dbReference>
<feature type="domain" description="FBA" evidence="3">
    <location>
        <begin position="144"/>
        <end position="334"/>
    </location>
</feature>
<dbReference type="Proteomes" id="UP000198287">
    <property type="component" value="Unassembled WGS sequence"/>
</dbReference>
<keyword evidence="5" id="KW-1185">Reference proteome</keyword>
<dbReference type="EMBL" id="LNIX01000066">
    <property type="protein sequence ID" value="OXA37040.1"/>
    <property type="molecule type" value="Genomic_DNA"/>
</dbReference>
<dbReference type="GO" id="GO:0061630">
    <property type="term" value="F:ubiquitin protein ligase activity"/>
    <property type="evidence" value="ECO:0007669"/>
    <property type="project" value="TreeGrafter"/>
</dbReference>
<dbReference type="SUPFAM" id="SSF81383">
    <property type="entry name" value="F-box domain"/>
    <property type="match status" value="1"/>
</dbReference>
<dbReference type="OrthoDB" id="1107553at2759"/>
<dbReference type="GO" id="GO:0005737">
    <property type="term" value="C:cytoplasm"/>
    <property type="evidence" value="ECO:0007669"/>
    <property type="project" value="TreeGrafter"/>
</dbReference>
<protein>
    <submittedName>
        <fullName evidence="4">F-box only protein 6</fullName>
    </submittedName>
</protein>
<dbReference type="SUPFAM" id="SSF49785">
    <property type="entry name" value="Galactose-binding domain-like"/>
    <property type="match status" value="1"/>
</dbReference>
<evidence type="ECO:0000313" key="5">
    <source>
        <dbReference type="Proteomes" id="UP000198287"/>
    </source>
</evidence>
<name>A0A226CWB5_FOLCA</name>
<evidence type="ECO:0000256" key="1">
    <source>
        <dbReference type="SAM" id="MobiDB-lite"/>
    </source>
</evidence>
<dbReference type="GO" id="GO:0006516">
    <property type="term" value="P:glycoprotein catabolic process"/>
    <property type="evidence" value="ECO:0007669"/>
    <property type="project" value="TreeGrafter"/>
</dbReference>
<feature type="domain" description="F-box" evidence="2">
    <location>
        <begin position="70"/>
        <end position="110"/>
    </location>
</feature>
<dbReference type="AlphaFoldDB" id="A0A226CWB5"/>
<reference evidence="4 5" key="1">
    <citation type="submission" date="2015-12" db="EMBL/GenBank/DDBJ databases">
        <title>The genome of Folsomia candida.</title>
        <authorList>
            <person name="Faddeeva A."/>
            <person name="Derks M.F."/>
            <person name="Anvar Y."/>
            <person name="Smit S."/>
            <person name="Van Straalen N."/>
            <person name="Roelofs D."/>
        </authorList>
    </citation>
    <scope>NUCLEOTIDE SEQUENCE [LARGE SCALE GENOMIC DNA]</scope>
    <source>
        <strain evidence="4 5">VU population</strain>
        <tissue evidence="4">Whole body</tissue>
    </source>
</reference>
<dbReference type="Gene3D" id="2.60.120.260">
    <property type="entry name" value="Galactose-binding domain-like"/>
    <property type="match status" value="1"/>
</dbReference>
<dbReference type="PANTHER" id="PTHR12125">
    <property type="entry name" value="F-BOX ONLY PROTEIN 6-LIKE PROTEIN"/>
    <property type="match status" value="1"/>
</dbReference>
<comment type="caution">
    <text evidence="4">The sequence shown here is derived from an EMBL/GenBank/DDBJ whole genome shotgun (WGS) entry which is preliminary data.</text>
</comment>
<accession>A0A226CWB5</accession>
<dbReference type="GO" id="GO:0036503">
    <property type="term" value="P:ERAD pathway"/>
    <property type="evidence" value="ECO:0007669"/>
    <property type="project" value="TreeGrafter"/>
</dbReference>
<dbReference type="InterPro" id="IPR036047">
    <property type="entry name" value="F-box-like_dom_sf"/>
</dbReference>
<dbReference type="Pfam" id="PF12937">
    <property type="entry name" value="F-box-like"/>
    <property type="match status" value="1"/>
</dbReference>